<dbReference type="InterPro" id="IPR036390">
    <property type="entry name" value="WH_DNA-bd_sf"/>
</dbReference>
<evidence type="ECO:0000256" key="1">
    <source>
        <dbReference type="ARBA" id="ARBA00009437"/>
    </source>
</evidence>
<gene>
    <name evidence="8" type="ORF">HW532_14375</name>
</gene>
<dbReference type="GO" id="GO:0003700">
    <property type="term" value="F:DNA-binding transcription factor activity"/>
    <property type="evidence" value="ECO:0007669"/>
    <property type="project" value="InterPro"/>
</dbReference>
<accession>A0A7S8HCZ0</accession>
<evidence type="ECO:0000313" key="8">
    <source>
        <dbReference type="EMBL" id="QPC43768.1"/>
    </source>
</evidence>
<dbReference type="RefSeq" id="WP_213161131.1">
    <property type="nucleotide sequence ID" value="NZ_CP058214.1"/>
</dbReference>
<dbReference type="InterPro" id="IPR037402">
    <property type="entry name" value="YidZ_PBP2"/>
</dbReference>
<dbReference type="Proteomes" id="UP000593594">
    <property type="component" value="Chromosome"/>
</dbReference>
<dbReference type="CDD" id="cd08417">
    <property type="entry name" value="PBP2_Nitroaromatics_like"/>
    <property type="match status" value="1"/>
</dbReference>
<dbReference type="InterPro" id="IPR036388">
    <property type="entry name" value="WH-like_DNA-bd_sf"/>
</dbReference>
<keyword evidence="2" id="KW-0536">Nodulation</keyword>
<dbReference type="Pfam" id="PF03466">
    <property type="entry name" value="LysR_substrate"/>
    <property type="match status" value="1"/>
</dbReference>
<feature type="domain" description="HTH lysR-type" evidence="7">
    <location>
        <begin position="6"/>
        <end position="63"/>
    </location>
</feature>
<evidence type="ECO:0000313" key="9">
    <source>
        <dbReference type="Proteomes" id="UP000593594"/>
    </source>
</evidence>
<dbReference type="InterPro" id="IPR000847">
    <property type="entry name" value="LysR_HTH_N"/>
</dbReference>
<dbReference type="EMBL" id="CP058214">
    <property type="protein sequence ID" value="QPC43768.1"/>
    <property type="molecule type" value="Genomic_DNA"/>
</dbReference>
<dbReference type="InterPro" id="IPR005119">
    <property type="entry name" value="LysR_subst-bd"/>
</dbReference>
<organism evidence="8 9">
    <name type="scientific">Kaustia mangrovi</name>
    <dbReference type="NCBI Taxonomy" id="2593653"/>
    <lineage>
        <taxon>Bacteria</taxon>
        <taxon>Pseudomonadati</taxon>
        <taxon>Pseudomonadota</taxon>
        <taxon>Alphaproteobacteria</taxon>
        <taxon>Hyphomicrobiales</taxon>
        <taxon>Parvibaculaceae</taxon>
        <taxon>Kaustia</taxon>
    </lineage>
</organism>
<evidence type="ECO:0000259" key="7">
    <source>
        <dbReference type="PROSITE" id="PS50931"/>
    </source>
</evidence>
<dbReference type="PANTHER" id="PTHR30118:SF6">
    <property type="entry name" value="HTH-TYPE TRANSCRIPTIONAL REGULATOR LEUO"/>
    <property type="match status" value="1"/>
</dbReference>
<dbReference type="PRINTS" id="PR00039">
    <property type="entry name" value="HTHLYSR"/>
</dbReference>
<dbReference type="SUPFAM" id="SSF46785">
    <property type="entry name" value="Winged helix' DNA-binding domain"/>
    <property type="match status" value="1"/>
</dbReference>
<dbReference type="PROSITE" id="PS50931">
    <property type="entry name" value="HTH_LYSR"/>
    <property type="match status" value="1"/>
</dbReference>
<dbReference type="Gene3D" id="3.40.190.10">
    <property type="entry name" value="Periplasmic binding protein-like II"/>
    <property type="match status" value="2"/>
</dbReference>
<name>A0A7S8HCZ0_9HYPH</name>
<dbReference type="PANTHER" id="PTHR30118">
    <property type="entry name" value="HTH-TYPE TRANSCRIPTIONAL REGULATOR LEUO-RELATED"/>
    <property type="match status" value="1"/>
</dbReference>
<comment type="similarity">
    <text evidence="1">Belongs to the LysR transcriptional regulatory family.</text>
</comment>
<dbReference type="Pfam" id="PF00126">
    <property type="entry name" value="HTH_1"/>
    <property type="match status" value="1"/>
</dbReference>
<keyword evidence="3" id="KW-0678">Repressor</keyword>
<dbReference type="GO" id="GO:0003677">
    <property type="term" value="F:DNA binding"/>
    <property type="evidence" value="ECO:0007669"/>
    <property type="project" value="UniProtKB-KW"/>
</dbReference>
<dbReference type="SUPFAM" id="SSF53850">
    <property type="entry name" value="Periplasmic binding protein-like II"/>
    <property type="match status" value="1"/>
</dbReference>
<keyword evidence="6" id="KW-0804">Transcription</keyword>
<dbReference type="InterPro" id="IPR050389">
    <property type="entry name" value="LysR-type_TF"/>
</dbReference>
<keyword evidence="5" id="KW-0238">DNA-binding</keyword>
<evidence type="ECO:0000256" key="4">
    <source>
        <dbReference type="ARBA" id="ARBA00023015"/>
    </source>
</evidence>
<evidence type="ECO:0000256" key="6">
    <source>
        <dbReference type="ARBA" id="ARBA00023163"/>
    </source>
</evidence>
<keyword evidence="4" id="KW-0805">Transcription regulation</keyword>
<reference evidence="8 9" key="1">
    <citation type="submission" date="2020-06" db="EMBL/GenBank/DDBJ databases">
        <title>Genome sequence of 2 isolates from Red Sea Mangroves.</title>
        <authorList>
            <person name="Sefrji F."/>
            <person name="Michoud G."/>
            <person name="Merlino G."/>
            <person name="Daffonchio D."/>
        </authorList>
    </citation>
    <scope>NUCLEOTIDE SEQUENCE [LARGE SCALE GENOMIC DNA]</scope>
    <source>
        <strain evidence="8 9">R1DC25</strain>
    </source>
</reference>
<keyword evidence="9" id="KW-1185">Reference proteome</keyword>
<protein>
    <submittedName>
        <fullName evidence="8">LysR family transcriptional regulator</fullName>
    </submittedName>
</protein>
<dbReference type="Gene3D" id="1.10.10.10">
    <property type="entry name" value="Winged helix-like DNA-binding domain superfamily/Winged helix DNA-binding domain"/>
    <property type="match status" value="1"/>
</dbReference>
<evidence type="ECO:0000256" key="2">
    <source>
        <dbReference type="ARBA" id="ARBA00022458"/>
    </source>
</evidence>
<dbReference type="AlphaFoldDB" id="A0A7S8HCZ0"/>
<proteinExistence type="inferred from homology"/>
<sequence>MAGRHIDLNLLRIFDVVMLERNMTRAAVRLNMTQPAVSNSIQRLREVLADDLFLKVAGGVVPTTRAEAIWPTVRASIQSLSQTLDPALFDPSMARVSFRIAMSDYVASELIRPLAGTLFRTAPGLSIVLHQNMLDNVVPDLTEGQIDLAAGVIPHQGDRIRSILLKPLTYVCAMRRGHRLARGKLTFDKFMEARHLEVSLSGRHSLIDRYLTDRGMHRDIALTINQFALAPDLLCETDLIAILPTETVLNAANSSELYATRPPIPVYEDSVSLLWHERNDDVPAHRWFREQLLRHFEQ</sequence>
<dbReference type="KEGG" id="kmn:HW532_14375"/>
<evidence type="ECO:0000256" key="5">
    <source>
        <dbReference type="ARBA" id="ARBA00023125"/>
    </source>
</evidence>
<evidence type="ECO:0000256" key="3">
    <source>
        <dbReference type="ARBA" id="ARBA00022491"/>
    </source>
</evidence>